<dbReference type="Pfam" id="PF11138">
    <property type="entry name" value="DUF2911"/>
    <property type="match status" value="1"/>
</dbReference>
<gene>
    <name evidence="2" type="ORF">SAMN04488029_0381</name>
</gene>
<evidence type="ECO:0000256" key="1">
    <source>
        <dbReference type="SAM" id="Phobius"/>
    </source>
</evidence>
<dbReference type="STRING" id="692418.SAMN04488029_0381"/>
<evidence type="ECO:0000313" key="3">
    <source>
        <dbReference type="Proteomes" id="UP000192472"/>
    </source>
</evidence>
<dbReference type="RefSeq" id="WP_084370727.1">
    <property type="nucleotide sequence ID" value="NZ_FWYF01000001.1"/>
</dbReference>
<evidence type="ECO:0008006" key="4">
    <source>
        <dbReference type="Google" id="ProtNLM"/>
    </source>
</evidence>
<keyword evidence="1" id="KW-1133">Transmembrane helix</keyword>
<dbReference type="AlphaFoldDB" id="A0A1W2G612"/>
<sequence>MIKKVIIGIVVVVIGYFGYGFMTHRSHSPLTSAEGKSGDLSVSVDYCQPSKKGRLIFGNESDDALVPNGKYWRLGANDATEITFSQDVNFAGEPIAAGRYRFYAVPNADNWELSLNSQLGEFGFFEPDYTLDVLKVKVPVKSNAQQLELLTMTFDSDSTGLQLNMAWDETMVSVPISQQ</sequence>
<dbReference type="OrthoDB" id="978542at2"/>
<feature type="transmembrane region" description="Helical" evidence="1">
    <location>
        <begin position="5"/>
        <end position="22"/>
    </location>
</feature>
<dbReference type="EMBL" id="FWYF01000001">
    <property type="protein sequence ID" value="SMD32043.1"/>
    <property type="molecule type" value="Genomic_DNA"/>
</dbReference>
<evidence type="ECO:0000313" key="2">
    <source>
        <dbReference type="EMBL" id="SMD32043.1"/>
    </source>
</evidence>
<accession>A0A1W2G612</accession>
<protein>
    <recommendedName>
        <fullName evidence="4">DUF2911 domain-containing protein</fullName>
    </recommendedName>
</protein>
<organism evidence="2 3">
    <name type="scientific">Reichenbachiella faecimaris</name>
    <dbReference type="NCBI Taxonomy" id="692418"/>
    <lineage>
        <taxon>Bacteria</taxon>
        <taxon>Pseudomonadati</taxon>
        <taxon>Bacteroidota</taxon>
        <taxon>Cytophagia</taxon>
        <taxon>Cytophagales</taxon>
        <taxon>Reichenbachiellaceae</taxon>
        <taxon>Reichenbachiella</taxon>
    </lineage>
</organism>
<dbReference type="InterPro" id="IPR021314">
    <property type="entry name" value="DUF2911"/>
</dbReference>
<proteinExistence type="predicted"/>
<reference evidence="2 3" key="1">
    <citation type="submission" date="2017-04" db="EMBL/GenBank/DDBJ databases">
        <authorList>
            <person name="Afonso C.L."/>
            <person name="Miller P.J."/>
            <person name="Scott M.A."/>
            <person name="Spackman E."/>
            <person name="Goraichik I."/>
            <person name="Dimitrov K.M."/>
            <person name="Suarez D.L."/>
            <person name="Swayne D.E."/>
        </authorList>
    </citation>
    <scope>NUCLEOTIDE SEQUENCE [LARGE SCALE GENOMIC DNA]</scope>
    <source>
        <strain evidence="2 3">DSM 26133</strain>
    </source>
</reference>
<keyword evidence="1" id="KW-0812">Transmembrane</keyword>
<dbReference type="Proteomes" id="UP000192472">
    <property type="component" value="Unassembled WGS sequence"/>
</dbReference>
<keyword evidence="1" id="KW-0472">Membrane</keyword>
<name>A0A1W2G612_REIFA</name>
<keyword evidence="3" id="KW-1185">Reference proteome</keyword>